<organism evidence="9 10">
    <name type="scientific">Tetracentron sinense</name>
    <name type="common">Spur-leaf</name>
    <dbReference type="NCBI Taxonomy" id="13715"/>
    <lineage>
        <taxon>Eukaryota</taxon>
        <taxon>Viridiplantae</taxon>
        <taxon>Streptophyta</taxon>
        <taxon>Embryophyta</taxon>
        <taxon>Tracheophyta</taxon>
        <taxon>Spermatophyta</taxon>
        <taxon>Magnoliopsida</taxon>
        <taxon>Trochodendrales</taxon>
        <taxon>Trochodendraceae</taxon>
        <taxon>Tetracentron</taxon>
    </lineage>
</organism>
<evidence type="ECO:0000256" key="3">
    <source>
        <dbReference type="ARBA" id="ARBA00022692"/>
    </source>
</evidence>
<dbReference type="Proteomes" id="UP000655225">
    <property type="component" value="Unassembled WGS sequence"/>
</dbReference>
<dbReference type="OrthoDB" id="1728340at2759"/>
<dbReference type="OMA" id="SIGQNMY"/>
<dbReference type="InterPro" id="IPR030184">
    <property type="entry name" value="WAT1-related"/>
</dbReference>
<dbReference type="GO" id="GO:0022857">
    <property type="term" value="F:transmembrane transporter activity"/>
    <property type="evidence" value="ECO:0007669"/>
    <property type="project" value="InterPro"/>
</dbReference>
<proteinExistence type="inferred from homology"/>
<dbReference type="Pfam" id="PF00892">
    <property type="entry name" value="EamA"/>
    <property type="match status" value="2"/>
</dbReference>
<comment type="caution">
    <text evidence="9">The sequence shown here is derived from an EMBL/GenBank/DDBJ whole genome shotgun (WGS) entry which is preliminary data.</text>
</comment>
<feature type="domain" description="EamA" evidence="8">
    <location>
        <begin position="190"/>
        <end position="328"/>
    </location>
</feature>
<reference evidence="9 10" key="1">
    <citation type="submission" date="2020-04" db="EMBL/GenBank/DDBJ databases">
        <title>Plant Genome Project.</title>
        <authorList>
            <person name="Zhang R.-G."/>
        </authorList>
    </citation>
    <scope>NUCLEOTIDE SEQUENCE [LARGE SCALE GENOMIC DNA]</scope>
    <source>
        <strain evidence="9">YNK0</strain>
        <tissue evidence="9">Leaf</tissue>
    </source>
</reference>
<feature type="transmembrane region" description="Helical" evidence="7">
    <location>
        <begin position="189"/>
        <end position="208"/>
    </location>
</feature>
<comment type="similarity">
    <text evidence="2">Belongs to the drug/metabolite transporter (DMT) superfamily. Plant drug/metabolite exporter (P-DME) (TC 2.A.7.4) family.</text>
</comment>
<keyword evidence="4 7" id="KW-1133">Transmembrane helix</keyword>
<dbReference type="InterPro" id="IPR037185">
    <property type="entry name" value="EmrE-like"/>
</dbReference>
<dbReference type="EMBL" id="JABCRI010000002">
    <property type="protein sequence ID" value="KAF8411629.1"/>
    <property type="molecule type" value="Genomic_DNA"/>
</dbReference>
<evidence type="ECO:0000256" key="1">
    <source>
        <dbReference type="ARBA" id="ARBA00004141"/>
    </source>
</evidence>
<comment type="subcellular location">
    <subcellularLocation>
        <location evidence="1">Membrane</location>
        <topology evidence="1">Multi-pass membrane protein</topology>
    </subcellularLocation>
</comment>
<feature type="transmembrane region" description="Helical" evidence="7">
    <location>
        <begin position="259"/>
        <end position="278"/>
    </location>
</feature>
<keyword evidence="5 7" id="KW-0472">Membrane</keyword>
<feature type="domain" description="EamA" evidence="8">
    <location>
        <begin position="15"/>
        <end position="155"/>
    </location>
</feature>
<feature type="transmembrane region" description="Helical" evidence="7">
    <location>
        <begin position="44"/>
        <end position="64"/>
    </location>
</feature>
<dbReference type="InterPro" id="IPR000620">
    <property type="entry name" value="EamA_dom"/>
</dbReference>
<evidence type="ECO:0000313" key="9">
    <source>
        <dbReference type="EMBL" id="KAF8411629.1"/>
    </source>
</evidence>
<dbReference type="SUPFAM" id="SSF103481">
    <property type="entry name" value="Multidrug resistance efflux transporter EmrE"/>
    <property type="match status" value="2"/>
</dbReference>
<name>A0A834ZPL3_TETSI</name>
<evidence type="ECO:0000259" key="8">
    <source>
        <dbReference type="Pfam" id="PF00892"/>
    </source>
</evidence>
<dbReference type="GO" id="GO:0016020">
    <property type="term" value="C:membrane"/>
    <property type="evidence" value="ECO:0007669"/>
    <property type="project" value="UniProtKB-SubCell"/>
</dbReference>
<feature type="transmembrane region" description="Helical" evidence="7">
    <location>
        <begin position="107"/>
        <end position="127"/>
    </location>
</feature>
<accession>A0A834ZPL3</accession>
<sequence length="417" mass="45096">MGRDLGHIINGMKPAMVMVVVQIVFAGVNVFYKLATNDGMNLKILVAYRYLFATASLVPLAFIVERNSRPRLTWMILFQAFLCGLLGGTLSQNLYVASLALTSATFASAMMNLVPALTFIMAISLGLERLAIRTLEGKAKVMGTVLGICGAMLLTFYKGVEINLWSTNVDLLHHGGHTAASHRDSDNRVLGSLLALGACLSYSAWLIIQAKMNQNYPCPYSSTALMCIMGSIQTVVFALCSERDWNQWKLGWNIRLYTVAYSGVVASGLIVTLIAWCIRVRGPLFVSVFNPLMLILVAFAGSLVLEEKLHLGSVLGSVLVVCGLYAVLWGKGKEMKRMTQLMPSKSSSELQGIEVVVTSGSTTANNNSNTNSPISNVHATAFCICSNPAMVSTADSQTSLEADHTDSEAKEVRSCRA</sequence>
<dbReference type="AlphaFoldDB" id="A0A834ZPL3"/>
<feature type="transmembrane region" description="Helical" evidence="7">
    <location>
        <begin position="12"/>
        <end position="32"/>
    </location>
</feature>
<evidence type="ECO:0000256" key="4">
    <source>
        <dbReference type="ARBA" id="ARBA00022989"/>
    </source>
</evidence>
<dbReference type="PANTHER" id="PTHR31218">
    <property type="entry name" value="WAT1-RELATED PROTEIN"/>
    <property type="match status" value="1"/>
</dbReference>
<feature type="transmembrane region" description="Helical" evidence="7">
    <location>
        <begin position="311"/>
        <end position="330"/>
    </location>
</feature>
<evidence type="ECO:0000313" key="10">
    <source>
        <dbReference type="Proteomes" id="UP000655225"/>
    </source>
</evidence>
<keyword evidence="10" id="KW-1185">Reference proteome</keyword>
<evidence type="ECO:0000256" key="5">
    <source>
        <dbReference type="ARBA" id="ARBA00023136"/>
    </source>
</evidence>
<gene>
    <name evidence="9" type="ORF">HHK36_004187</name>
</gene>
<feature type="region of interest" description="Disordered" evidence="6">
    <location>
        <begin position="396"/>
        <end position="417"/>
    </location>
</feature>
<evidence type="ECO:0000256" key="6">
    <source>
        <dbReference type="SAM" id="MobiDB-lite"/>
    </source>
</evidence>
<evidence type="ECO:0000256" key="2">
    <source>
        <dbReference type="ARBA" id="ARBA00007635"/>
    </source>
</evidence>
<evidence type="ECO:0000256" key="7">
    <source>
        <dbReference type="SAM" id="Phobius"/>
    </source>
</evidence>
<protein>
    <recommendedName>
        <fullName evidence="8">EamA domain-containing protein</fullName>
    </recommendedName>
</protein>
<keyword evidence="3 7" id="KW-0812">Transmembrane</keyword>
<feature type="transmembrane region" description="Helical" evidence="7">
    <location>
        <begin position="220"/>
        <end position="239"/>
    </location>
</feature>
<feature type="compositionally biased region" description="Basic and acidic residues" evidence="6">
    <location>
        <begin position="401"/>
        <end position="417"/>
    </location>
</feature>
<feature type="transmembrane region" description="Helical" evidence="7">
    <location>
        <begin position="285"/>
        <end position="305"/>
    </location>
</feature>
<feature type="transmembrane region" description="Helical" evidence="7">
    <location>
        <begin position="76"/>
        <end position="95"/>
    </location>
</feature>